<dbReference type="NCBIfam" id="TIGR01988">
    <property type="entry name" value="Ubi-OHases"/>
    <property type="match status" value="1"/>
</dbReference>
<reference evidence="9 10" key="1">
    <citation type="submission" date="2017-02" db="EMBL/GenBank/DDBJ databases">
        <authorList>
            <person name="Peterson S.W."/>
        </authorList>
    </citation>
    <scope>NUCLEOTIDE SEQUENCE [LARGE SCALE GENOMIC DNA]</scope>
    <source>
        <strain evidence="9 10">ATCC 49788</strain>
    </source>
</reference>
<dbReference type="OrthoDB" id="9769565at2"/>
<proteinExistence type="inferred from homology"/>
<dbReference type="Gene3D" id="3.50.50.60">
    <property type="entry name" value="FAD/NAD(P)-binding domain"/>
    <property type="match status" value="2"/>
</dbReference>
<evidence type="ECO:0000256" key="2">
    <source>
        <dbReference type="ARBA" id="ARBA00004749"/>
    </source>
</evidence>
<evidence type="ECO:0000256" key="7">
    <source>
        <dbReference type="ARBA" id="ARBA00023033"/>
    </source>
</evidence>
<keyword evidence="7" id="KW-0503">Monooxygenase</keyword>
<dbReference type="InterPro" id="IPR011295">
    <property type="entry name" value="UbiH"/>
</dbReference>
<keyword evidence="4" id="KW-0285">Flavoprotein</keyword>
<evidence type="ECO:0000259" key="8">
    <source>
        <dbReference type="Pfam" id="PF01494"/>
    </source>
</evidence>
<dbReference type="AlphaFoldDB" id="A0A1T4W5V0"/>
<dbReference type="PANTHER" id="PTHR43876:SF8">
    <property type="entry name" value="2-OCTAPRENYL-6-METHOXYPHENOL HYDROXYLASE"/>
    <property type="match status" value="1"/>
</dbReference>
<dbReference type="PANTHER" id="PTHR43876">
    <property type="entry name" value="UBIQUINONE BIOSYNTHESIS MONOOXYGENASE COQ6, MITOCHONDRIAL"/>
    <property type="match status" value="1"/>
</dbReference>
<dbReference type="GO" id="GO:0008681">
    <property type="term" value="F:2-octaprenyl-6-methoxyphenol hydroxylase activity"/>
    <property type="evidence" value="ECO:0007669"/>
    <property type="project" value="InterPro"/>
</dbReference>
<dbReference type="InterPro" id="IPR002938">
    <property type="entry name" value="FAD-bd"/>
</dbReference>
<evidence type="ECO:0000313" key="9">
    <source>
        <dbReference type="EMBL" id="SKA72567.1"/>
    </source>
</evidence>
<dbReference type="GO" id="GO:0006744">
    <property type="term" value="P:ubiquinone biosynthetic process"/>
    <property type="evidence" value="ECO:0007669"/>
    <property type="project" value="UniProtKB-UniPathway"/>
</dbReference>
<evidence type="ECO:0000256" key="6">
    <source>
        <dbReference type="ARBA" id="ARBA00023002"/>
    </source>
</evidence>
<dbReference type="EMBL" id="FUYB01000003">
    <property type="protein sequence ID" value="SKA72567.1"/>
    <property type="molecule type" value="Genomic_DNA"/>
</dbReference>
<comment type="pathway">
    <text evidence="2">Cofactor biosynthesis; ubiquinone biosynthesis.</text>
</comment>
<organism evidence="9 10">
    <name type="scientific">Thiothrix eikelboomii</name>
    <dbReference type="NCBI Taxonomy" id="92487"/>
    <lineage>
        <taxon>Bacteria</taxon>
        <taxon>Pseudomonadati</taxon>
        <taxon>Pseudomonadota</taxon>
        <taxon>Gammaproteobacteria</taxon>
        <taxon>Thiotrichales</taxon>
        <taxon>Thiotrichaceae</taxon>
        <taxon>Thiothrix</taxon>
    </lineage>
</organism>
<dbReference type="InterPro" id="IPR036188">
    <property type="entry name" value="FAD/NAD-bd_sf"/>
</dbReference>
<sequence>MFDVLIVGGGMVGASLALALQPLNLKLGLIEAVAFGSHSQPAYDDRSVALSYGSSRIYQGMGIGGKLAAQMAAIQQIHVSDRGYFGATRLTAEQAAVPALGYVIESRVLGRVLFEALAKGGAASFEVISPARVYALEQNSDSVQVHFERQTVTDTVQTRLLVIADGAQSPLREQLGIAVKTQDYQQTAIIANVSTDRPVTGVAYERFTRSGPLALLPMTEERYSLVWTHKTAEVAASLELTDAEFLQKLQTSFGYRQGRFIKVGKRSSYPLSLVKSVAEVQGRAVLIGNASHSLHPVAGQGLNLALRDVATLSDLLATPTAIRSDDGVVKLLAAYQAARQPDYASVVAYTDSLVKLFSAEFPALGLLRAGGLVAVDRIAPLRQLLTQQSMGLRFRQSRLARGLALKV</sequence>
<comment type="cofactor">
    <cofactor evidence="1">
        <name>FAD</name>
        <dbReference type="ChEBI" id="CHEBI:57692"/>
    </cofactor>
</comment>
<dbReference type="PRINTS" id="PR00420">
    <property type="entry name" value="RNGMNOXGNASE"/>
</dbReference>
<dbReference type="NCBIfam" id="TIGR01984">
    <property type="entry name" value="UbiH"/>
    <property type="match status" value="1"/>
</dbReference>
<evidence type="ECO:0000256" key="1">
    <source>
        <dbReference type="ARBA" id="ARBA00001974"/>
    </source>
</evidence>
<dbReference type="InterPro" id="IPR010971">
    <property type="entry name" value="UbiH/COQ6"/>
</dbReference>
<accession>A0A1T4W5V0</accession>
<dbReference type="Pfam" id="PF01494">
    <property type="entry name" value="FAD_binding_3"/>
    <property type="match status" value="1"/>
</dbReference>
<dbReference type="Proteomes" id="UP000190460">
    <property type="component" value="Unassembled WGS sequence"/>
</dbReference>
<protein>
    <submittedName>
        <fullName evidence="9">2-octaprenyl-6-methoxyphenol hydroxylase</fullName>
    </submittedName>
</protein>
<evidence type="ECO:0000256" key="5">
    <source>
        <dbReference type="ARBA" id="ARBA00022827"/>
    </source>
</evidence>
<dbReference type="InterPro" id="IPR051205">
    <property type="entry name" value="UbiH/COQ6_monooxygenase"/>
</dbReference>
<dbReference type="STRING" id="92487.SAMN02745130_01120"/>
<dbReference type="GO" id="GO:0071949">
    <property type="term" value="F:FAD binding"/>
    <property type="evidence" value="ECO:0007669"/>
    <property type="project" value="InterPro"/>
</dbReference>
<evidence type="ECO:0000256" key="3">
    <source>
        <dbReference type="ARBA" id="ARBA00005349"/>
    </source>
</evidence>
<evidence type="ECO:0000256" key="4">
    <source>
        <dbReference type="ARBA" id="ARBA00022630"/>
    </source>
</evidence>
<dbReference type="UniPathway" id="UPA00232"/>
<evidence type="ECO:0000313" key="10">
    <source>
        <dbReference type="Proteomes" id="UP000190460"/>
    </source>
</evidence>
<dbReference type="SUPFAM" id="SSF51905">
    <property type="entry name" value="FAD/NAD(P)-binding domain"/>
    <property type="match status" value="1"/>
</dbReference>
<gene>
    <name evidence="9" type="ORF">SAMN02745130_01120</name>
</gene>
<keyword evidence="10" id="KW-1185">Reference proteome</keyword>
<name>A0A1T4W5V0_9GAMM</name>
<dbReference type="NCBIfam" id="NF004356">
    <property type="entry name" value="PRK05732.1"/>
    <property type="match status" value="1"/>
</dbReference>
<keyword evidence="6" id="KW-0560">Oxidoreductase</keyword>
<comment type="similarity">
    <text evidence="3">Belongs to the UbiH/COQ6 family.</text>
</comment>
<keyword evidence="5" id="KW-0274">FAD</keyword>
<dbReference type="RefSeq" id="WP_078921596.1">
    <property type="nucleotide sequence ID" value="NZ_FUYB01000003.1"/>
</dbReference>
<feature type="domain" description="FAD-binding" evidence="8">
    <location>
        <begin position="2"/>
        <end position="347"/>
    </location>
</feature>